<organism evidence="2 3">
    <name type="scientific">Hirsutella rhossiliensis</name>
    <dbReference type="NCBI Taxonomy" id="111463"/>
    <lineage>
        <taxon>Eukaryota</taxon>
        <taxon>Fungi</taxon>
        <taxon>Dikarya</taxon>
        <taxon>Ascomycota</taxon>
        <taxon>Pezizomycotina</taxon>
        <taxon>Sordariomycetes</taxon>
        <taxon>Hypocreomycetidae</taxon>
        <taxon>Hypocreales</taxon>
        <taxon>Ophiocordycipitaceae</taxon>
        <taxon>Hirsutella</taxon>
    </lineage>
</organism>
<proteinExistence type="predicted"/>
<comment type="caution">
    <text evidence="2">The sequence shown here is derived from an EMBL/GenBank/DDBJ whole genome shotgun (WGS) entry which is preliminary data.</text>
</comment>
<feature type="region of interest" description="Disordered" evidence="1">
    <location>
        <begin position="1"/>
        <end position="86"/>
    </location>
</feature>
<reference evidence="2" key="1">
    <citation type="submission" date="2021-09" db="EMBL/GenBank/DDBJ databases">
        <title>A high-quality genome of the endoparasitic fungus Hirsutella rhossiliensis with a comparison of Hirsutella genomes reveals transposable elements contributing to genome size variation.</title>
        <authorList>
            <person name="Lin R."/>
            <person name="Jiao Y."/>
            <person name="Sun X."/>
            <person name="Ling J."/>
            <person name="Xie B."/>
            <person name="Cheng X."/>
        </authorList>
    </citation>
    <scope>NUCLEOTIDE SEQUENCE</scope>
    <source>
        <strain evidence="2">HR02</strain>
    </source>
</reference>
<dbReference type="OrthoDB" id="5153901at2759"/>
<dbReference type="GeneID" id="68354260"/>
<evidence type="ECO:0000313" key="2">
    <source>
        <dbReference type="EMBL" id="KAH0964703.1"/>
    </source>
</evidence>
<name>A0A9P8MYI2_9HYPO</name>
<dbReference type="AlphaFoldDB" id="A0A9P8MYI2"/>
<feature type="compositionally biased region" description="Polar residues" evidence="1">
    <location>
        <begin position="53"/>
        <end position="67"/>
    </location>
</feature>
<dbReference type="RefSeq" id="XP_044722216.1">
    <property type="nucleotide sequence ID" value="XM_044863602.1"/>
</dbReference>
<dbReference type="Proteomes" id="UP000824596">
    <property type="component" value="Unassembled WGS sequence"/>
</dbReference>
<gene>
    <name evidence="2" type="ORF">HRG_05131</name>
</gene>
<feature type="compositionally biased region" description="Low complexity" evidence="1">
    <location>
        <begin position="68"/>
        <end position="79"/>
    </location>
</feature>
<evidence type="ECO:0000256" key="1">
    <source>
        <dbReference type="SAM" id="MobiDB-lite"/>
    </source>
</evidence>
<accession>A0A9P8MYI2</accession>
<protein>
    <submittedName>
        <fullName evidence="2">Uncharacterized protein</fullName>
    </submittedName>
</protein>
<evidence type="ECO:0000313" key="3">
    <source>
        <dbReference type="Proteomes" id="UP000824596"/>
    </source>
</evidence>
<sequence length="573" mass="64198">MEPQQPQGLGYGGPGSTAEVGNRVVSMVSSGPAALRVPGDTLHGRTAKRQSRAGPSQDRTFARSSWQDTSKPRPTSPRSSRTDDSRSSAEYASFMGYSPGIPTWQQDALAFETGTGCGPWTYGADNRPFPWLPWTLFGSNLEHKARNPAACDAIGYQIRPPSLIYAFLRRFLGFFMLCFLISLFHRQLESKGLYCRGAVGRPEPRMDDSFRKPEVDNTLVKLWAETLITTGACFLLAQGLYGVRAARERMERVRQTAVTLAYSFTKTTAATSEMGRNKEEMQLLIYECLALLTAYPVALLEQIRGNTCEPAITRYCQDVARALKQLRSGQDSNLASQCYESKPWARTNRGHHQFATVEYFFEIFSLQLQLEYSRQTMRTKAASLTSQHIIFNLRNHFENLVDLRNVDDRRTPIIRENIDMLSLAGRECGIFSLTDVLPVVFLHSVSVAGWLIALYSPIQRCDWIVDWAPDGSTGINLPTLNAMVPMAVLSLMSSMLTTVLAEMWMMWDPFGKGTNTYGWTLGIAMEIDNMLNDFYEYDTDALVRAHTYMDPVPCRHEMGSDGGESSGDRAQTV</sequence>
<dbReference type="EMBL" id="JAIZPD010000004">
    <property type="protein sequence ID" value="KAH0964703.1"/>
    <property type="molecule type" value="Genomic_DNA"/>
</dbReference>
<keyword evidence="3" id="KW-1185">Reference proteome</keyword>